<dbReference type="InterPro" id="IPR034804">
    <property type="entry name" value="SQR/QFR_C/D"/>
</dbReference>
<comment type="subcellular location">
    <subcellularLocation>
        <location evidence="5">Cell membrane</location>
        <topology evidence="5">Multi-pass membrane protein</topology>
    </subcellularLocation>
</comment>
<dbReference type="Proteomes" id="UP000253728">
    <property type="component" value="Unassembled WGS sequence"/>
</dbReference>
<protein>
    <recommendedName>
        <fullName evidence="5">Fumarate reductase subunit C</fullName>
    </recommendedName>
    <alternativeName>
        <fullName evidence="5">Quinol-fumarate reductase subunit C</fullName>
        <shortName evidence="5">QFR subunit C</shortName>
    </alternativeName>
</protein>
<evidence type="ECO:0000256" key="2">
    <source>
        <dbReference type="ARBA" id="ARBA00022692"/>
    </source>
</evidence>
<dbReference type="EMBL" id="UFSP01000001">
    <property type="protein sequence ID" value="SSY93469.1"/>
    <property type="molecule type" value="Genomic_DNA"/>
</dbReference>
<evidence type="ECO:0000256" key="4">
    <source>
        <dbReference type="ARBA" id="ARBA00023136"/>
    </source>
</evidence>
<dbReference type="Pfam" id="PF02300">
    <property type="entry name" value="Fumarate_red_C"/>
    <property type="match status" value="1"/>
</dbReference>
<dbReference type="Gene3D" id="1.20.1300.10">
    <property type="entry name" value="Fumarate reductase/succinate dehydrogenase, transmembrane subunit"/>
    <property type="match status" value="1"/>
</dbReference>
<keyword evidence="1 5" id="KW-1003">Cell membrane</keyword>
<comment type="function">
    <text evidence="5">Anchors the catalytic components of the fumarate reductase complex to the cell membrane, binds quinones.</text>
</comment>
<keyword evidence="4 5" id="KW-0472">Membrane</keyword>
<dbReference type="InterPro" id="IPR003510">
    <property type="entry name" value="Fumarate_red_C"/>
</dbReference>
<name>A0A336N6D9_AGGAP</name>
<reference evidence="6 7" key="1">
    <citation type="submission" date="2018-06" db="EMBL/GenBank/DDBJ databases">
        <authorList>
            <consortium name="Pathogen Informatics"/>
            <person name="Doyle S."/>
        </authorList>
    </citation>
    <scope>NUCLEOTIDE SEQUENCE [LARGE SCALE GENOMIC DNA]</scope>
    <source>
        <strain evidence="6 7">NCTC5908</strain>
    </source>
</reference>
<comment type="similarity">
    <text evidence="5">Belongs to the FrdC family.</text>
</comment>
<dbReference type="GO" id="GO:0000104">
    <property type="term" value="F:succinate dehydrogenase activity"/>
    <property type="evidence" value="ECO:0007669"/>
    <property type="project" value="UniProtKB-UniRule"/>
</dbReference>
<keyword evidence="3 5" id="KW-1133">Transmembrane helix</keyword>
<feature type="transmembrane region" description="Helical" evidence="5">
    <location>
        <begin position="29"/>
        <end position="51"/>
    </location>
</feature>
<dbReference type="NCBIfam" id="NF003445">
    <property type="entry name" value="PRK04987.1"/>
    <property type="match status" value="1"/>
</dbReference>
<accession>A0A336N6D9</accession>
<dbReference type="GO" id="GO:0005886">
    <property type="term" value="C:plasma membrane"/>
    <property type="evidence" value="ECO:0007669"/>
    <property type="project" value="UniProtKB-SubCell"/>
</dbReference>
<dbReference type="HAMAP" id="MF_00708">
    <property type="entry name" value="Fumarate_red_C"/>
    <property type="match status" value="1"/>
</dbReference>
<dbReference type="GeneID" id="49636436"/>
<dbReference type="RefSeq" id="WP_005703844.1">
    <property type="nucleotide sequence ID" value="NZ_MAQF01000012.1"/>
</dbReference>
<keyword evidence="2 5" id="KW-0812">Transmembrane</keyword>
<sequence>MTTTVSKRKKYVREMTPTWWKSWDFYKFYMLREATALPTVWFSLVLLYGVICLGKADGFVMNFIPFLQNPIVVILNIVSLAALLLHAVTLFDMTGEVISGTTGLPAKLIKNALRGMFVGVTVLALVLVFI</sequence>
<evidence type="ECO:0000313" key="7">
    <source>
        <dbReference type="Proteomes" id="UP000253728"/>
    </source>
</evidence>
<feature type="transmembrane region" description="Helical" evidence="5">
    <location>
        <begin position="112"/>
        <end position="129"/>
    </location>
</feature>
<gene>
    <name evidence="5 6" type="primary">frdC</name>
    <name evidence="6" type="ORF">NCTC5908_00364</name>
</gene>
<organism evidence="6 7">
    <name type="scientific">Aggregatibacter aphrophilus</name>
    <name type="common">Haemophilus aphrophilus</name>
    <dbReference type="NCBI Taxonomy" id="732"/>
    <lineage>
        <taxon>Bacteria</taxon>
        <taxon>Pseudomonadati</taxon>
        <taxon>Pseudomonadota</taxon>
        <taxon>Gammaproteobacteria</taxon>
        <taxon>Pasteurellales</taxon>
        <taxon>Pasteurellaceae</taxon>
        <taxon>Aggregatibacter</taxon>
    </lineage>
</organism>
<evidence type="ECO:0000256" key="5">
    <source>
        <dbReference type="HAMAP-Rule" id="MF_00708"/>
    </source>
</evidence>
<dbReference type="PIRSF" id="PIRSF000180">
    <property type="entry name" value="FrdC"/>
    <property type="match status" value="1"/>
</dbReference>
<dbReference type="STRING" id="732.ADJ80_10405"/>
<evidence type="ECO:0000313" key="6">
    <source>
        <dbReference type="EMBL" id="SSY93469.1"/>
    </source>
</evidence>
<dbReference type="CDD" id="cd00546">
    <property type="entry name" value="QFR_TypeD_subunitC"/>
    <property type="match status" value="1"/>
</dbReference>
<dbReference type="AlphaFoldDB" id="A0A336N6D9"/>
<comment type="subunit">
    <text evidence="5">Part of an enzyme complex containing four subunits: a flavoprotein (FrdA), an iron-sulfur protein (FrdB), and two hydrophobic anchor proteins (FrdC and FrdD).</text>
</comment>
<proteinExistence type="inferred from homology"/>
<feature type="transmembrane region" description="Helical" evidence="5">
    <location>
        <begin position="71"/>
        <end position="91"/>
    </location>
</feature>
<dbReference type="GO" id="GO:0045283">
    <property type="term" value="C:fumarate reductase complex"/>
    <property type="evidence" value="ECO:0007669"/>
    <property type="project" value="UniProtKB-UniRule"/>
</dbReference>
<evidence type="ECO:0000256" key="1">
    <source>
        <dbReference type="ARBA" id="ARBA00022475"/>
    </source>
</evidence>
<evidence type="ECO:0000256" key="3">
    <source>
        <dbReference type="ARBA" id="ARBA00022989"/>
    </source>
</evidence>
<dbReference type="SUPFAM" id="SSF81343">
    <property type="entry name" value="Fumarate reductase respiratory complex transmembrane subunits"/>
    <property type="match status" value="1"/>
</dbReference>